<evidence type="ECO:0000313" key="10">
    <source>
        <dbReference type="Proteomes" id="UP001378592"/>
    </source>
</evidence>
<reference evidence="9 10" key="1">
    <citation type="submission" date="2024-03" db="EMBL/GenBank/DDBJ databases">
        <title>The genome assembly and annotation of the cricket Gryllus longicercus Weissman &amp; Gray.</title>
        <authorList>
            <person name="Szrajer S."/>
            <person name="Gray D."/>
            <person name="Ylla G."/>
        </authorList>
    </citation>
    <scope>NUCLEOTIDE SEQUENCE [LARGE SCALE GENOMIC DNA]</scope>
    <source>
        <strain evidence="9">DAG 2021-001</strain>
        <tissue evidence="9">Whole body minus gut</tissue>
    </source>
</reference>
<evidence type="ECO:0000256" key="8">
    <source>
        <dbReference type="SAM" id="Phobius"/>
    </source>
</evidence>
<sequence length="619" mass="71310">MLKVIGASWYQTKVISIILGAMVALGIIVYIFGESEQPLEDGIYSATVFYSKELGFQVSFWGEGNDLNKVPKGVARAHYKTDIVNSGWAFFEVQTNSDSPDWYQAFAAGVLEGSLSWQLIYWHWFNTVRFTCEGREQFCDDVRAFVKENWEWTAEISKQQEDKDPFWHQVHLYIMQLQGLEHGFRHGAERSRAELDIPSEDFIWMNIMPDLVELEQKFNGTKDNEFSSSVIGSFSSAFIKLLPSSHRLIFAHNTGGRYQAMQRIMKKYEFHYHLTSTQNSPEVPGKVISFSSYPAILFSQDDFYSISGSKDKATKHQLVISGTTINNYNEALWNFIDPVGKVLLGPRVMSANRLATCGRTWGINMLRFNSGTGNKQWLVVDYNRLIFQTPSPKDHKVRHGKKRFVREPKGLLWVWEQYPGFHRSSDQTNFLHRTSYWAAYGGLPFHKDILTKGHFTEMEKEYGLLYSHDKSPIGRIFKRDHLKVTNISTAFNLMRSNEFSFDPLSRSNPLFAISPRADLNNIDPQPAGAIDTKVISGNLQQLDFQAISGPSLAYNFVNENGDDDVENDVATYEKQPQPFQWSLSKFSDMFHFGQPDVWHFSEIGIKWFWSYDVTKRERN</sequence>
<keyword evidence="8" id="KW-1133">Transmembrane helix</keyword>
<keyword evidence="4 7" id="KW-0442">Lipid degradation</keyword>
<keyword evidence="8" id="KW-0812">Transmembrane</keyword>
<dbReference type="PANTHER" id="PTHR12370">
    <property type="entry name" value="PHOSPHOLIPASE B-RELATED"/>
    <property type="match status" value="1"/>
</dbReference>
<keyword evidence="3 7" id="KW-0378">Hydrolase</keyword>
<dbReference type="PANTHER" id="PTHR12370:SF3">
    <property type="entry name" value="PHOSPHOLIPASE B-LIKE 2-RELATED"/>
    <property type="match status" value="1"/>
</dbReference>
<keyword evidence="2" id="KW-0732">Signal</keyword>
<dbReference type="Gene3D" id="3.60.60.30">
    <property type="match status" value="1"/>
</dbReference>
<dbReference type="GO" id="GO:0005576">
    <property type="term" value="C:extracellular region"/>
    <property type="evidence" value="ECO:0007669"/>
    <property type="project" value="TreeGrafter"/>
</dbReference>
<dbReference type="EC" id="3.1.1.-" evidence="7"/>
<evidence type="ECO:0000256" key="4">
    <source>
        <dbReference type="ARBA" id="ARBA00022963"/>
    </source>
</evidence>
<evidence type="ECO:0000313" key="9">
    <source>
        <dbReference type="EMBL" id="KAK7862396.1"/>
    </source>
</evidence>
<keyword evidence="6" id="KW-0325">Glycoprotein</keyword>
<accession>A0AAN9Z2M6</accession>
<gene>
    <name evidence="9" type="ORF">R5R35_004171</name>
</gene>
<evidence type="ECO:0000256" key="1">
    <source>
        <dbReference type="ARBA" id="ARBA00007835"/>
    </source>
</evidence>
<comment type="caution">
    <text evidence="9">The sequence shown here is derived from an EMBL/GenBank/DDBJ whole genome shotgun (WGS) entry which is preliminary data.</text>
</comment>
<dbReference type="InterPro" id="IPR007000">
    <property type="entry name" value="PLipase_B-like"/>
</dbReference>
<keyword evidence="5 7" id="KW-0443">Lipid metabolism</keyword>
<dbReference type="GO" id="GO:0004620">
    <property type="term" value="F:phospholipase activity"/>
    <property type="evidence" value="ECO:0007669"/>
    <property type="project" value="InterPro"/>
</dbReference>
<keyword evidence="10" id="KW-1185">Reference proteome</keyword>
<evidence type="ECO:0000256" key="2">
    <source>
        <dbReference type="ARBA" id="ARBA00022729"/>
    </source>
</evidence>
<feature type="transmembrane region" description="Helical" evidence="8">
    <location>
        <begin position="12"/>
        <end position="33"/>
    </location>
</feature>
<organism evidence="9 10">
    <name type="scientific">Gryllus longicercus</name>
    <dbReference type="NCBI Taxonomy" id="2509291"/>
    <lineage>
        <taxon>Eukaryota</taxon>
        <taxon>Metazoa</taxon>
        <taxon>Ecdysozoa</taxon>
        <taxon>Arthropoda</taxon>
        <taxon>Hexapoda</taxon>
        <taxon>Insecta</taxon>
        <taxon>Pterygota</taxon>
        <taxon>Neoptera</taxon>
        <taxon>Polyneoptera</taxon>
        <taxon>Orthoptera</taxon>
        <taxon>Ensifera</taxon>
        <taxon>Gryllidea</taxon>
        <taxon>Grylloidea</taxon>
        <taxon>Gryllidae</taxon>
        <taxon>Gryllinae</taxon>
        <taxon>Gryllus</taxon>
    </lineage>
</organism>
<comment type="function">
    <text evidence="7">Putative phospholipase.</text>
</comment>
<evidence type="ECO:0000256" key="6">
    <source>
        <dbReference type="ARBA" id="ARBA00023180"/>
    </source>
</evidence>
<protein>
    <recommendedName>
        <fullName evidence="7">Phospholipase B-like</fullName>
        <ecNumber evidence="7">3.1.1.-</ecNumber>
    </recommendedName>
</protein>
<dbReference type="GO" id="GO:0009395">
    <property type="term" value="P:phospholipid catabolic process"/>
    <property type="evidence" value="ECO:0007669"/>
    <property type="project" value="TreeGrafter"/>
</dbReference>
<keyword evidence="8" id="KW-0472">Membrane</keyword>
<dbReference type="Proteomes" id="UP001378592">
    <property type="component" value="Unassembled WGS sequence"/>
</dbReference>
<evidence type="ECO:0000256" key="3">
    <source>
        <dbReference type="ARBA" id="ARBA00022801"/>
    </source>
</evidence>
<evidence type="ECO:0000256" key="5">
    <source>
        <dbReference type="ARBA" id="ARBA00023098"/>
    </source>
</evidence>
<dbReference type="AlphaFoldDB" id="A0AAN9Z2M6"/>
<comment type="similarity">
    <text evidence="1 7">Belongs to the phospholipase B-like family.</text>
</comment>
<name>A0AAN9Z2M6_9ORTH</name>
<dbReference type="Pfam" id="PF04916">
    <property type="entry name" value="Phospholip_B"/>
    <property type="match status" value="1"/>
</dbReference>
<evidence type="ECO:0000256" key="7">
    <source>
        <dbReference type="RuleBase" id="RU364138"/>
    </source>
</evidence>
<dbReference type="EMBL" id="JAZDUA010000277">
    <property type="protein sequence ID" value="KAK7862396.1"/>
    <property type="molecule type" value="Genomic_DNA"/>
</dbReference>
<proteinExistence type="inferred from homology"/>